<dbReference type="CTD" id="6468"/>
<dbReference type="OMA" id="LTHFDMV"/>
<reference evidence="5" key="1">
    <citation type="submission" date="2022-11" db="UniProtKB">
        <authorList>
            <consortium name="EnsemblMetazoa"/>
        </authorList>
    </citation>
    <scope>IDENTIFICATION</scope>
</reference>
<dbReference type="GeneID" id="119720824"/>
<dbReference type="PANTHER" id="PTHR14381">
    <property type="entry name" value="DACTYLIN"/>
    <property type="match status" value="1"/>
</dbReference>
<keyword evidence="2" id="KW-0677">Repeat</keyword>
<dbReference type="SMART" id="SM00256">
    <property type="entry name" value="FBOX"/>
    <property type="match status" value="1"/>
</dbReference>
<evidence type="ECO:0000313" key="5">
    <source>
        <dbReference type="EnsemblMetazoa" id="XP_038046606.1"/>
    </source>
</evidence>
<dbReference type="Pfam" id="PF12937">
    <property type="entry name" value="F-box-like"/>
    <property type="match status" value="1"/>
</dbReference>
<dbReference type="SMART" id="SM00320">
    <property type="entry name" value="WD40"/>
    <property type="match status" value="4"/>
</dbReference>
<dbReference type="InterPro" id="IPR001680">
    <property type="entry name" value="WD40_rpt"/>
</dbReference>
<dbReference type="Gene3D" id="1.20.1280.50">
    <property type="match status" value="1"/>
</dbReference>
<dbReference type="PROSITE" id="PS00678">
    <property type="entry name" value="WD_REPEATS_1"/>
    <property type="match status" value="1"/>
</dbReference>
<feature type="domain" description="F-box" evidence="4">
    <location>
        <begin position="1"/>
        <end position="47"/>
    </location>
</feature>
<dbReference type="InterPro" id="IPR019775">
    <property type="entry name" value="WD40_repeat_CS"/>
</dbReference>
<dbReference type="GO" id="GO:0031146">
    <property type="term" value="P:SCF-dependent proteasomal ubiquitin-dependent protein catabolic process"/>
    <property type="evidence" value="ECO:0007669"/>
    <property type="project" value="TreeGrafter"/>
</dbReference>
<dbReference type="PANTHER" id="PTHR14381:SF1">
    <property type="entry name" value="F-BOX_WD REPEAT-CONTAINING PROTEIN 4"/>
    <property type="match status" value="1"/>
</dbReference>
<proteinExistence type="predicted"/>
<dbReference type="InterPro" id="IPR001810">
    <property type="entry name" value="F-box_dom"/>
</dbReference>
<dbReference type="GO" id="GO:0019005">
    <property type="term" value="C:SCF ubiquitin ligase complex"/>
    <property type="evidence" value="ECO:0007669"/>
    <property type="project" value="TreeGrafter"/>
</dbReference>
<sequence>MASLLDLPDEVLLVILEHLSIADIGQTAQVCRRLSDLIGQDAVWRPISKHLINIHEDEDETKNCNYYKTGSPRYVSLKDKCRISLNWSRGQKTDILLCKFKTRYLPWLQLDGQHLYSSQGDKVHCYRLTDQGRIFKKPLVSFLGQLGDVSRFVVRKDKLLMSGCDGKMLLHHKLTGALLGCYQPEHHLPSFVNFTSVDMTDDVIIGGLNDQCIHLWSLHSQQRALTIPVLDRVWSVNASPCQRSFATGNAGTADHQPLKIWDIENGKHILSVGRNWRHGAGILDMQYESQNTLLSCGYDTTVRMWDLRTNCLSPVIKLEDPHDYTVYRLQSDGKFLIASGTALWSVARLWDKRMNSELQSFFVDHRRNSPVYGLQFNGSHMYVALNNSLRALSFTGN</sequence>
<dbReference type="FunFam" id="2.130.10.10:FF:002194">
    <property type="entry name" value="Uncharacterized protein"/>
    <property type="match status" value="1"/>
</dbReference>
<evidence type="ECO:0000259" key="4">
    <source>
        <dbReference type="PROSITE" id="PS50181"/>
    </source>
</evidence>
<dbReference type="InterPro" id="IPR036322">
    <property type="entry name" value="WD40_repeat_dom_sf"/>
</dbReference>
<keyword evidence="1 3" id="KW-0853">WD repeat</keyword>
<keyword evidence="6" id="KW-1185">Reference proteome</keyword>
<dbReference type="AlphaFoldDB" id="A0A913Z6H0"/>
<dbReference type="InterPro" id="IPR036047">
    <property type="entry name" value="F-box-like_dom_sf"/>
</dbReference>
<dbReference type="Gene3D" id="2.130.10.10">
    <property type="entry name" value="YVTN repeat-like/Quinoprotein amine dehydrogenase"/>
    <property type="match status" value="2"/>
</dbReference>
<dbReference type="EnsemblMetazoa" id="XM_038190678.1">
    <property type="protein sequence ID" value="XP_038046606.1"/>
    <property type="gene ID" value="LOC119720824"/>
</dbReference>
<evidence type="ECO:0000256" key="3">
    <source>
        <dbReference type="PROSITE-ProRule" id="PRU00221"/>
    </source>
</evidence>
<organism evidence="5 6">
    <name type="scientific">Patiria miniata</name>
    <name type="common">Bat star</name>
    <name type="synonym">Asterina miniata</name>
    <dbReference type="NCBI Taxonomy" id="46514"/>
    <lineage>
        <taxon>Eukaryota</taxon>
        <taxon>Metazoa</taxon>
        <taxon>Echinodermata</taxon>
        <taxon>Eleutherozoa</taxon>
        <taxon>Asterozoa</taxon>
        <taxon>Asteroidea</taxon>
        <taxon>Valvatacea</taxon>
        <taxon>Valvatida</taxon>
        <taxon>Asterinidae</taxon>
        <taxon>Patiria</taxon>
    </lineage>
</organism>
<name>A0A913Z6H0_PATMI</name>
<dbReference type="PROSITE" id="PS50181">
    <property type="entry name" value="FBOX"/>
    <property type="match status" value="1"/>
</dbReference>
<dbReference type="RefSeq" id="XP_038046606.1">
    <property type="nucleotide sequence ID" value="XM_038190678.1"/>
</dbReference>
<dbReference type="PROSITE" id="PS50082">
    <property type="entry name" value="WD_REPEATS_2"/>
    <property type="match status" value="1"/>
</dbReference>
<dbReference type="OrthoDB" id="435188at2759"/>
<dbReference type="SUPFAM" id="SSF50978">
    <property type="entry name" value="WD40 repeat-like"/>
    <property type="match status" value="1"/>
</dbReference>
<accession>A0A913Z6H0</accession>
<dbReference type="Proteomes" id="UP000887568">
    <property type="component" value="Unplaced"/>
</dbReference>
<evidence type="ECO:0000313" key="6">
    <source>
        <dbReference type="Proteomes" id="UP000887568"/>
    </source>
</evidence>
<dbReference type="InterPro" id="IPR052301">
    <property type="entry name" value="SCF_F-box/WD-repeat"/>
</dbReference>
<dbReference type="InterPro" id="IPR015943">
    <property type="entry name" value="WD40/YVTN_repeat-like_dom_sf"/>
</dbReference>
<evidence type="ECO:0000256" key="1">
    <source>
        <dbReference type="ARBA" id="ARBA00022574"/>
    </source>
</evidence>
<dbReference type="SUPFAM" id="SSF81383">
    <property type="entry name" value="F-box domain"/>
    <property type="match status" value="1"/>
</dbReference>
<feature type="repeat" description="WD" evidence="3">
    <location>
        <begin position="278"/>
        <end position="309"/>
    </location>
</feature>
<evidence type="ECO:0000256" key="2">
    <source>
        <dbReference type="ARBA" id="ARBA00022737"/>
    </source>
</evidence>
<protein>
    <recommendedName>
        <fullName evidence="4">F-box domain-containing protein</fullName>
    </recommendedName>
</protein>